<dbReference type="EMBL" id="JAQJZL010000001">
    <property type="protein sequence ID" value="KAJ6057541.1"/>
    <property type="molecule type" value="Genomic_DNA"/>
</dbReference>
<organism evidence="1 2">
    <name type="scientific">Penicillium canescens</name>
    <dbReference type="NCBI Taxonomy" id="5083"/>
    <lineage>
        <taxon>Eukaryota</taxon>
        <taxon>Fungi</taxon>
        <taxon>Dikarya</taxon>
        <taxon>Ascomycota</taxon>
        <taxon>Pezizomycotina</taxon>
        <taxon>Eurotiomycetes</taxon>
        <taxon>Eurotiomycetidae</taxon>
        <taxon>Eurotiales</taxon>
        <taxon>Aspergillaceae</taxon>
        <taxon>Penicillium</taxon>
    </lineage>
</organism>
<evidence type="ECO:0008006" key="3">
    <source>
        <dbReference type="Google" id="ProtNLM"/>
    </source>
</evidence>
<gene>
    <name evidence="1" type="ORF">N7460_000815</name>
</gene>
<reference evidence="1" key="1">
    <citation type="journal article" date="2023" name="IMA Fungus">
        <title>Comparative genomic study of the Penicillium genus elucidates a diverse pangenome and 15 lateral gene transfer events.</title>
        <authorList>
            <person name="Petersen C."/>
            <person name="Sorensen T."/>
            <person name="Nielsen M.R."/>
            <person name="Sondergaard T.E."/>
            <person name="Sorensen J.L."/>
            <person name="Fitzpatrick D.A."/>
            <person name="Frisvad J.C."/>
            <person name="Nielsen K.L."/>
        </authorList>
    </citation>
    <scope>NUCLEOTIDE SEQUENCE</scope>
    <source>
        <strain evidence="1">IBT 15450</strain>
    </source>
</reference>
<name>A0AAD6INB7_PENCN</name>
<sequence length="453" mass="52599">MFFDEVLWDKADELLASWKSRLFNQAAINEMTALIQHHREGIADRLFPPQKGSFNMVIRLRFLDGASTIIRLPIPGYSVFPEEKVQREVSVMRFLERHTEIRVPHILHYGMTDQSPAQLGPFIIMEYIDSNADLVDALNTPGIPIEERPILDPDIAPARLRSVYSDMAGLMLQVAKCSFNAIGCISNNENDELDNEWVVKHRALSINMNELVQVGGVALEHLPQRTFTSGSEYFLVLAELHMVHLSSQKHDAIYSAEDCRTKYIARCLFRKLAREKRLCRFENGPFKLYCDDLRPANILSNSDLDYKICGAIDWEFSYAAPADFVYAPPCWLLLERPEYWETGLDDWARVYEQRLEVWLEEMVMREDAEIARGVIGEENRLSGFMRESWENGDFWVSYAARRSWAFDVIYWARIDRRFFGEGTMEDRFALLTEEERGSMEEFVQRKMNEIADA</sequence>
<dbReference type="InterPro" id="IPR011009">
    <property type="entry name" value="Kinase-like_dom_sf"/>
</dbReference>
<comment type="caution">
    <text evidence="1">The sequence shown here is derived from an EMBL/GenBank/DDBJ whole genome shotgun (WGS) entry which is preliminary data.</text>
</comment>
<dbReference type="AlphaFoldDB" id="A0AAD6INB7"/>
<evidence type="ECO:0000313" key="2">
    <source>
        <dbReference type="Proteomes" id="UP001219568"/>
    </source>
</evidence>
<keyword evidence="2" id="KW-1185">Reference proteome</keyword>
<dbReference type="SUPFAM" id="SSF56112">
    <property type="entry name" value="Protein kinase-like (PK-like)"/>
    <property type="match status" value="1"/>
</dbReference>
<accession>A0AAD6INB7</accession>
<dbReference type="InterPro" id="IPR051678">
    <property type="entry name" value="AGP_Transferase"/>
</dbReference>
<reference evidence="1" key="2">
    <citation type="submission" date="2023-01" db="EMBL/GenBank/DDBJ databases">
        <authorList>
            <person name="Petersen C."/>
        </authorList>
    </citation>
    <scope>NUCLEOTIDE SEQUENCE</scope>
    <source>
        <strain evidence="1">IBT 15450</strain>
    </source>
</reference>
<evidence type="ECO:0000313" key="1">
    <source>
        <dbReference type="EMBL" id="KAJ6057541.1"/>
    </source>
</evidence>
<dbReference type="Gene3D" id="3.30.200.20">
    <property type="entry name" value="Phosphorylase Kinase, domain 1"/>
    <property type="match status" value="1"/>
</dbReference>
<dbReference type="PANTHER" id="PTHR21310">
    <property type="entry name" value="AMINOGLYCOSIDE PHOSPHOTRANSFERASE-RELATED-RELATED"/>
    <property type="match status" value="1"/>
</dbReference>
<dbReference type="Proteomes" id="UP001219568">
    <property type="component" value="Unassembled WGS sequence"/>
</dbReference>
<proteinExistence type="predicted"/>
<protein>
    <recommendedName>
        <fullName evidence="3">Aminoglycoside phosphotransferase domain-containing protein</fullName>
    </recommendedName>
</protein>
<dbReference type="PANTHER" id="PTHR21310:SF37">
    <property type="entry name" value="AMINOGLYCOSIDE PHOSPHOTRANSFERASE DOMAIN-CONTAINING PROTEIN"/>
    <property type="match status" value="1"/>
</dbReference>